<accession>A0ABM2YN13</accession>
<evidence type="ECO:0000313" key="1">
    <source>
        <dbReference type="Proteomes" id="UP000818029"/>
    </source>
</evidence>
<dbReference type="RefSeq" id="XP_040931926.1">
    <property type="nucleotide sequence ID" value="XM_041075992.1"/>
</dbReference>
<dbReference type="GeneID" id="121205065"/>
<evidence type="ECO:0000313" key="2">
    <source>
        <dbReference type="RefSeq" id="XP_040931926.1"/>
    </source>
</evidence>
<proteinExistence type="predicted"/>
<reference evidence="1" key="1">
    <citation type="journal article" date="2020" name="Nat. Genet.">
        <title>Genomic diversifications of five Gossypium allopolyploid species and their impact on cotton improvement.</title>
        <authorList>
            <person name="Chen Z.J."/>
            <person name="Sreedasyam A."/>
            <person name="Ando A."/>
            <person name="Song Q."/>
            <person name="De Santiago L.M."/>
            <person name="Hulse-Kemp A.M."/>
            <person name="Ding M."/>
            <person name="Ye W."/>
            <person name="Kirkbride R.C."/>
            <person name="Jenkins J."/>
            <person name="Plott C."/>
            <person name="Lovell J."/>
            <person name="Lin Y.M."/>
            <person name="Vaughn R."/>
            <person name="Liu B."/>
            <person name="Simpson S."/>
            <person name="Scheffler B.E."/>
            <person name="Wen L."/>
            <person name="Saski C.A."/>
            <person name="Grover C.E."/>
            <person name="Hu G."/>
            <person name="Conover J.L."/>
            <person name="Carlson J.W."/>
            <person name="Shu S."/>
            <person name="Boston L.B."/>
            <person name="Williams M."/>
            <person name="Peterson D.G."/>
            <person name="McGee K."/>
            <person name="Jones D.C."/>
            <person name="Wendel J.F."/>
            <person name="Stelly D.M."/>
            <person name="Grimwood J."/>
            <person name="Schmutz J."/>
        </authorList>
    </citation>
    <scope>NUCLEOTIDE SEQUENCE [LARGE SCALE GENOMIC DNA]</scope>
    <source>
        <strain evidence="1">cv. TM-1</strain>
    </source>
</reference>
<keyword evidence="1" id="KW-1185">Reference proteome</keyword>
<dbReference type="Proteomes" id="UP000818029">
    <property type="component" value="Chromosome A08"/>
</dbReference>
<reference evidence="2" key="2">
    <citation type="submission" date="2025-08" db="UniProtKB">
        <authorList>
            <consortium name="RefSeq"/>
        </authorList>
    </citation>
    <scope>IDENTIFICATION</scope>
</reference>
<organism evidence="1 2">
    <name type="scientific">Gossypium hirsutum</name>
    <name type="common">Upland cotton</name>
    <name type="synonym">Gossypium mexicanum</name>
    <dbReference type="NCBI Taxonomy" id="3635"/>
    <lineage>
        <taxon>Eukaryota</taxon>
        <taxon>Viridiplantae</taxon>
        <taxon>Streptophyta</taxon>
        <taxon>Embryophyta</taxon>
        <taxon>Tracheophyta</taxon>
        <taxon>Spermatophyta</taxon>
        <taxon>Magnoliopsida</taxon>
        <taxon>eudicotyledons</taxon>
        <taxon>Gunneridae</taxon>
        <taxon>Pentapetalae</taxon>
        <taxon>rosids</taxon>
        <taxon>malvids</taxon>
        <taxon>Malvales</taxon>
        <taxon>Malvaceae</taxon>
        <taxon>Malvoideae</taxon>
        <taxon>Gossypium</taxon>
    </lineage>
</organism>
<name>A0ABM2YN13_GOSHI</name>
<sequence>MDWAAAGDKRLLKLNEIEKFQTQAYENTRLYKEKTKQWHDAKIFPMQFEPRQQVLLFNSRLKLFPGKLKSRWSGSFEVIQVYSHGAVFVNDLRTRATFKLNGQRLKHYWGAPIEHDKQNVSLHDV</sequence>
<gene>
    <name evidence="2" type="primary">LOC121205065</name>
</gene>
<protein>
    <submittedName>
        <fullName evidence="2">Uncharacterized protein</fullName>
    </submittedName>
</protein>